<dbReference type="STRING" id="97481.SAMN05444853_1161"/>
<evidence type="ECO:0000313" key="3">
    <source>
        <dbReference type="Proteomes" id="UP000198883"/>
    </source>
</evidence>
<organism evidence="2 3">
    <name type="scientific">Phocoenobacter skyensis</name>
    <dbReference type="NCBI Taxonomy" id="97481"/>
    <lineage>
        <taxon>Bacteria</taxon>
        <taxon>Pseudomonadati</taxon>
        <taxon>Pseudomonadota</taxon>
        <taxon>Gammaproteobacteria</taxon>
        <taxon>Pasteurellales</taxon>
        <taxon>Pasteurellaceae</taxon>
        <taxon>Phocoenobacter</taxon>
    </lineage>
</organism>
<reference evidence="2" key="2">
    <citation type="submission" date="2016-10" db="EMBL/GenBank/DDBJ databases">
        <authorList>
            <person name="de Groot N.N."/>
        </authorList>
    </citation>
    <scope>NUCLEOTIDE SEQUENCE [LARGE SCALE GENOMIC DNA]</scope>
    <source>
        <strain evidence="2">DSM 24204</strain>
    </source>
</reference>
<reference evidence="3" key="1">
    <citation type="submission" date="2016-10" db="EMBL/GenBank/DDBJ databases">
        <authorList>
            <person name="Varghese N."/>
            <person name="Submissions S."/>
        </authorList>
    </citation>
    <scope>NUCLEOTIDE SEQUENCE [LARGE SCALE GENOMIC DNA]</scope>
    <source>
        <strain evidence="3">DSM 24204</strain>
    </source>
</reference>
<dbReference type="GeneID" id="83544266"/>
<dbReference type="EMBL" id="JASAVS010000017">
    <property type="protein sequence ID" value="MDP8085811.1"/>
    <property type="molecule type" value="Genomic_DNA"/>
</dbReference>
<dbReference type="Proteomes" id="UP001224812">
    <property type="component" value="Unassembled WGS sequence"/>
</dbReference>
<gene>
    <name evidence="1" type="ORF">QJT92_07755</name>
    <name evidence="2" type="ORF">SAMN05444853_1161</name>
</gene>
<dbReference type="Proteomes" id="UP000198883">
    <property type="component" value="Unassembled WGS sequence"/>
</dbReference>
<reference evidence="1 4" key="3">
    <citation type="journal article" date="2023" name="Front. Microbiol.">
        <title>Phylogeography and host specificity of Pasteurellaceae pathogenic to sea-farmed fish in the north-east Atlantic.</title>
        <authorList>
            <person name="Gulla S."/>
            <person name="Colquhoun D.J."/>
            <person name="Olsen A.B."/>
            <person name="Spilsberg B."/>
            <person name="Lagesen K."/>
            <person name="Aakesson C.P."/>
            <person name="Strom S."/>
            <person name="Manji F."/>
            <person name="Birkbeck T.H."/>
            <person name="Nilsen H.K."/>
        </authorList>
    </citation>
    <scope>NUCLEOTIDE SEQUENCE [LARGE SCALE GENOMIC DNA]</scope>
    <source>
        <strain evidence="1 4">VIO11850</strain>
    </source>
</reference>
<protein>
    <submittedName>
        <fullName evidence="1">DUF4197 domain-containing protein</fullName>
    </submittedName>
</protein>
<evidence type="ECO:0000313" key="4">
    <source>
        <dbReference type="Proteomes" id="UP001224812"/>
    </source>
</evidence>
<dbReference type="AlphaFoldDB" id="A0A1H7Y4D9"/>
<dbReference type="RefSeq" id="WP_218061390.1">
    <property type="nucleotide sequence ID" value="NZ_CP016180.1"/>
</dbReference>
<evidence type="ECO:0000313" key="1">
    <source>
        <dbReference type="EMBL" id="MDP8085811.1"/>
    </source>
</evidence>
<sequence length="245" mass="27258">MMKKIALLSTIALIAGCKNLDSLQLPQQVMQQLPSAIPNSTLSQGDIAAGLRQALNNGVSHQVSKLTAVDGFYKNKLVKIVLPKELQMVNDTLHKVGLGHIAEKGVKALNRSAEDAVKTATPIFVDAIKNISFNDAKSILMGKDYAATLYLQNQTFNKLYRQFNPVIRKSFTKVGADSIWQNVISQYNNLPFVKKVNPDLNDYVTQQALKGVFTMIAEEEKGIRHNLGLRNTRLLKQVFSLQDYK</sequence>
<evidence type="ECO:0000313" key="2">
    <source>
        <dbReference type="EMBL" id="SEM40207.1"/>
    </source>
</evidence>
<dbReference type="InterPro" id="IPR025245">
    <property type="entry name" value="DUF4197"/>
</dbReference>
<name>A0A1H7Y4D9_9PAST</name>
<dbReference type="PROSITE" id="PS51257">
    <property type="entry name" value="PROKAR_LIPOPROTEIN"/>
    <property type="match status" value="1"/>
</dbReference>
<dbReference type="EMBL" id="FOBN01000016">
    <property type="protein sequence ID" value="SEM40207.1"/>
    <property type="molecule type" value="Genomic_DNA"/>
</dbReference>
<accession>A0A1H7Y4D9</accession>
<keyword evidence="4" id="KW-1185">Reference proteome</keyword>
<dbReference type="Pfam" id="PF13852">
    <property type="entry name" value="DUF4197"/>
    <property type="match status" value="1"/>
</dbReference>
<proteinExistence type="predicted"/>